<dbReference type="OrthoDB" id="1470350at2759"/>
<feature type="non-terminal residue" evidence="5">
    <location>
        <position position="1"/>
    </location>
</feature>
<keyword evidence="2" id="KW-0479">Metal-binding</keyword>
<evidence type="ECO:0000256" key="3">
    <source>
        <dbReference type="ARBA" id="ARBA00023002"/>
    </source>
</evidence>
<dbReference type="InterPro" id="IPR036396">
    <property type="entry name" value="Cyt_P450_sf"/>
</dbReference>
<dbReference type="PRINTS" id="PR00463">
    <property type="entry name" value="EP450I"/>
</dbReference>
<dbReference type="Gene3D" id="1.10.630.10">
    <property type="entry name" value="Cytochrome P450"/>
    <property type="match status" value="1"/>
</dbReference>
<dbReference type="GO" id="GO:0005506">
    <property type="term" value="F:iron ion binding"/>
    <property type="evidence" value="ECO:0007669"/>
    <property type="project" value="InterPro"/>
</dbReference>
<keyword evidence="4" id="KW-0408">Iron</keyword>
<dbReference type="InterPro" id="IPR002401">
    <property type="entry name" value="Cyt_P450_E_grp-I"/>
</dbReference>
<evidence type="ECO:0000313" key="6">
    <source>
        <dbReference type="Proteomes" id="UP000053890"/>
    </source>
</evidence>
<evidence type="ECO:0000313" key="5">
    <source>
        <dbReference type="EMBL" id="KPV74177.1"/>
    </source>
</evidence>
<proteinExistence type="inferred from homology"/>
<dbReference type="InterPro" id="IPR001128">
    <property type="entry name" value="Cyt_P450"/>
</dbReference>
<keyword evidence="6" id="KW-1185">Reference proteome</keyword>
<evidence type="ECO:0008006" key="7">
    <source>
        <dbReference type="Google" id="ProtNLM"/>
    </source>
</evidence>
<dbReference type="PANTHER" id="PTHR24296">
    <property type="entry name" value="CYTOCHROME P450"/>
    <property type="match status" value="1"/>
</dbReference>
<dbReference type="GO" id="GO:0004497">
    <property type="term" value="F:monooxygenase activity"/>
    <property type="evidence" value="ECO:0007669"/>
    <property type="project" value="InterPro"/>
</dbReference>
<dbReference type="OMA" id="EMHANDE"/>
<dbReference type="AlphaFoldDB" id="A0A194S0P3"/>
<protein>
    <recommendedName>
        <fullName evidence="7">Cytochrome P450</fullName>
    </recommendedName>
</protein>
<evidence type="ECO:0000256" key="4">
    <source>
        <dbReference type="ARBA" id="ARBA00023004"/>
    </source>
</evidence>
<dbReference type="Proteomes" id="UP000053890">
    <property type="component" value="Unassembled WGS sequence"/>
</dbReference>
<evidence type="ECO:0000256" key="1">
    <source>
        <dbReference type="ARBA" id="ARBA00010617"/>
    </source>
</evidence>
<gene>
    <name evidence="5" type="ORF">RHOBADRAFT_15858</name>
</gene>
<dbReference type="GeneID" id="28972728"/>
<keyword evidence="3" id="KW-0560">Oxidoreductase</keyword>
<dbReference type="STRING" id="578459.A0A194S0P3"/>
<reference evidence="5 6" key="1">
    <citation type="journal article" date="2015" name="Front. Microbiol.">
        <title>Genome sequence of the plant growth promoting endophytic yeast Rhodotorula graminis WP1.</title>
        <authorList>
            <person name="Firrincieli A."/>
            <person name="Otillar R."/>
            <person name="Salamov A."/>
            <person name="Schmutz J."/>
            <person name="Khan Z."/>
            <person name="Redman R.S."/>
            <person name="Fleck N.D."/>
            <person name="Lindquist E."/>
            <person name="Grigoriev I.V."/>
            <person name="Doty S.L."/>
        </authorList>
    </citation>
    <scope>NUCLEOTIDE SEQUENCE [LARGE SCALE GENOMIC DNA]</scope>
    <source>
        <strain evidence="5 6">WP1</strain>
    </source>
</reference>
<sequence length="319" mass="35700">TFTLPAMGRFILLERPEHLDHIQRTRFDNYEKGEAQRSTLGALFGSGIFVSDGAAWQTHRKVSAKLFTNSTYRGIISTSTHRSTAHFLDVVDHLSATGEVPLSQLFFALTLDAFTFMAFSTDPGALLAAKDGELNEFGVALDYVQVETQKRFQNPFWFITERLNGAAAKMHSSMRVVHNFADAIIDARLAKPDMCDTHREDTDGNEDLLALYMRSRGADDEKLSKAQLRDAVINLLLAGRDTTASALSWAVFRILSHPELVDRIRAEAAALDDPTQLLFDQLKVMHWTRAIFEETVRLHPAVSNVRRIALALSTHGHAY</sequence>
<comment type="similarity">
    <text evidence="1">Belongs to the cytochrome P450 family.</text>
</comment>
<dbReference type="EMBL" id="KQ474080">
    <property type="protein sequence ID" value="KPV74177.1"/>
    <property type="molecule type" value="Genomic_DNA"/>
</dbReference>
<dbReference type="PRINTS" id="PR00385">
    <property type="entry name" value="P450"/>
</dbReference>
<organism evidence="5 6">
    <name type="scientific">Rhodotorula graminis (strain WP1)</name>
    <dbReference type="NCBI Taxonomy" id="578459"/>
    <lineage>
        <taxon>Eukaryota</taxon>
        <taxon>Fungi</taxon>
        <taxon>Dikarya</taxon>
        <taxon>Basidiomycota</taxon>
        <taxon>Pucciniomycotina</taxon>
        <taxon>Microbotryomycetes</taxon>
        <taxon>Sporidiobolales</taxon>
        <taxon>Sporidiobolaceae</taxon>
        <taxon>Rhodotorula</taxon>
    </lineage>
</organism>
<dbReference type="SUPFAM" id="SSF48264">
    <property type="entry name" value="Cytochrome P450"/>
    <property type="match status" value="1"/>
</dbReference>
<evidence type="ECO:0000256" key="2">
    <source>
        <dbReference type="ARBA" id="ARBA00022723"/>
    </source>
</evidence>
<dbReference type="RefSeq" id="XP_018270226.1">
    <property type="nucleotide sequence ID" value="XM_018412279.1"/>
</dbReference>
<name>A0A194S0P3_RHOGW</name>
<dbReference type="GO" id="GO:0016705">
    <property type="term" value="F:oxidoreductase activity, acting on paired donors, with incorporation or reduction of molecular oxygen"/>
    <property type="evidence" value="ECO:0007669"/>
    <property type="project" value="InterPro"/>
</dbReference>
<accession>A0A194S0P3</accession>
<dbReference type="GO" id="GO:0020037">
    <property type="term" value="F:heme binding"/>
    <property type="evidence" value="ECO:0007669"/>
    <property type="project" value="InterPro"/>
</dbReference>
<dbReference type="Pfam" id="PF00067">
    <property type="entry name" value="p450"/>
    <property type="match status" value="1"/>
</dbReference>